<dbReference type="Pfam" id="PF16466">
    <property type="entry name" value="DUF5047"/>
    <property type="match status" value="1"/>
</dbReference>
<sequence length="381" mass="40394">MMRPVSATFLASVRGSHKMIARARLVAPGQTGTAPAGLAIPGGDPDGLLPVSAGDVTADMTADVQSTLALTTRYPWPGDPFAAGTPYGQEIYVERGIEYGTGTREWVGLGYFRIDRVKQAQAPDGPIEIGASDRMAQVKDTRNVSPQVFSAGGSVGACIDTVVQQALPAAVTDYGDWDAYGAKLAAAHVMGDDRLPFLKDLLAAYGMHAYFDYRGVYTVRPVPDVTTSAPVWTVNAGRNGVLVSQQREISRDSVYNVVVARGEPVGELPPVQGIAYDNNPASPTYALGPFGVVPTYYSSSFMTTVAQCEGAARAQLAKATGLPYSVSLGSVPNPALEGWDVVTVDNGRDQPETHVLDRITYGLTPDSSMGMDTRKQFLEAP</sequence>
<gene>
    <name evidence="2" type="ORF">H5411_14125</name>
</gene>
<dbReference type="AlphaFoldDB" id="A0A8E1VXS7"/>
<evidence type="ECO:0000313" key="3">
    <source>
        <dbReference type="Proteomes" id="UP000550260"/>
    </source>
</evidence>
<organism evidence="2 3">
    <name type="scientific">Amycolatopsis echigonensis</name>
    <dbReference type="NCBI Taxonomy" id="2576905"/>
    <lineage>
        <taxon>Bacteria</taxon>
        <taxon>Bacillati</taxon>
        <taxon>Actinomycetota</taxon>
        <taxon>Actinomycetes</taxon>
        <taxon>Pseudonocardiales</taxon>
        <taxon>Pseudonocardiaceae</taxon>
        <taxon>Amycolatopsis</taxon>
    </lineage>
</organism>
<feature type="domain" description="DUF5047" evidence="1">
    <location>
        <begin position="54"/>
        <end position="175"/>
    </location>
</feature>
<proteinExistence type="predicted"/>
<protein>
    <submittedName>
        <fullName evidence="2">DUF5047 domain-containing protein</fullName>
    </submittedName>
</protein>
<dbReference type="InterPro" id="IPR032490">
    <property type="entry name" value="DUF5047"/>
</dbReference>
<comment type="caution">
    <text evidence="2">The sequence shown here is derived from an EMBL/GenBank/DDBJ whole genome shotgun (WGS) entry which is preliminary data.</text>
</comment>
<reference evidence="2 3" key="1">
    <citation type="submission" date="2020-08" db="EMBL/GenBank/DDBJ databases">
        <title>Amycolatopsis echigonensis JCM 21831.</title>
        <authorList>
            <person name="Tedsree N."/>
            <person name="Kuncharoen N."/>
            <person name="Likhitwitayawuid K."/>
            <person name="Tanasupawat S."/>
        </authorList>
    </citation>
    <scope>NUCLEOTIDE SEQUENCE [LARGE SCALE GENOMIC DNA]</scope>
    <source>
        <strain evidence="2 3">JCM 21831</strain>
    </source>
</reference>
<dbReference type="EMBL" id="JACJHR010000016">
    <property type="protein sequence ID" value="MBB2500257.1"/>
    <property type="molecule type" value="Genomic_DNA"/>
</dbReference>
<name>A0A8E1VXS7_9PSEU</name>
<dbReference type="Proteomes" id="UP000550260">
    <property type="component" value="Unassembled WGS sequence"/>
</dbReference>
<accession>A0A8E1VXS7</accession>
<evidence type="ECO:0000259" key="1">
    <source>
        <dbReference type="Pfam" id="PF16466"/>
    </source>
</evidence>
<evidence type="ECO:0000313" key="2">
    <source>
        <dbReference type="EMBL" id="MBB2500257.1"/>
    </source>
</evidence>